<dbReference type="EMBL" id="ADBL01002426">
    <property type="status" value="NOT_ANNOTATED_CDS"/>
    <property type="molecule type" value="Genomic_DNA"/>
</dbReference>
<evidence type="ECO:0008006" key="5">
    <source>
        <dbReference type="Google" id="ProtNLM"/>
    </source>
</evidence>
<evidence type="ECO:0000256" key="1">
    <source>
        <dbReference type="SAM" id="MobiDB-lite"/>
    </source>
</evidence>
<dbReference type="EMBL" id="GL876976">
    <property type="protein sequence ID" value="KLU90971.1"/>
    <property type="molecule type" value="Genomic_DNA"/>
</dbReference>
<reference evidence="3" key="4">
    <citation type="journal article" date="2015" name="G3 (Bethesda)">
        <title>Genome sequences of three phytopathogenic species of the Magnaporthaceae family of fungi.</title>
        <authorList>
            <person name="Okagaki L.H."/>
            <person name="Nunes C.C."/>
            <person name="Sailsbery J."/>
            <person name="Clay B."/>
            <person name="Brown D."/>
            <person name="John T."/>
            <person name="Oh Y."/>
            <person name="Young N."/>
            <person name="Fitzgerald M."/>
            <person name="Haas B.J."/>
            <person name="Zeng Q."/>
            <person name="Young S."/>
            <person name="Adiconis X."/>
            <person name="Fan L."/>
            <person name="Levin J.Z."/>
            <person name="Mitchell T.K."/>
            <person name="Okubara P.A."/>
            <person name="Farman M.L."/>
            <person name="Kohn L.M."/>
            <person name="Birren B."/>
            <person name="Ma L.-J."/>
            <person name="Dean R.A."/>
        </authorList>
    </citation>
    <scope>NUCLEOTIDE SEQUENCE</scope>
    <source>
        <strain evidence="3">ATCC 64411 / 73-15</strain>
    </source>
</reference>
<feature type="region of interest" description="Disordered" evidence="1">
    <location>
        <begin position="412"/>
        <end position="440"/>
    </location>
</feature>
<dbReference type="AlphaFoldDB" id="A0A0C4EA40"/>
<reference evidence="2" key="2">
    <citation type="submission" date="2010-05" db="EMBL/GenBank/DDBJ databases">
        <title>The Genome Sequence of Magnaporthe poae strain ATCC 64411.</title>
        <authorList>
            <consortium name="The Broad Institute Genome Sequencing Platform"/>
            <consortium name="Broad Institute Genome Sequencing Center for Infectious Disease"/>
            <person name="Ma L.-J."/>
            <person name="Dead R."/>
            <person name="Young S."/>
            <person name="Zeng Q."/>
            <person name="Koehrsen M."/>
            <person name="Alvarado L."/>
            <person name="Berlin A."/>
            <person name="Chapman S.B."/>
            <person name="Chen Z."/>
            <person name="Freedman E."/>
            <person name="Gellesch M."/>
            <person name="Goldberg J."/>
            <person name="Griggs A."/>
            <person name="Gujja S."/>
            <person name="Heilman E.R."/>
            <person name="Heiman D."/>
            <person name="Hepburn T."/>
            <person name="Howarth C."/>
            <person name="Jen D."/>
            <person name="Larson L."/>
            <person name="Mehta T."/>
            <person name="Neiman D."/>
            <person name="Pearson M."/>
            <person name="Roberts A."/>
            <person name="Saif S."/>
            <person name="Shea T."/>
            <person name="Shenoy N."/>
            <person name="Sisk P."/>
            <person name="Stolte C."/>
            <person name="Sykes S."/>
            <person name="Walk T."/>
            <person name="White J."/>
            <person name="Yandava C."/>
            <person name="Haas B."/>
            <person name="Nusbaum C."/>
            <person name="Birren B."/>
        </authorList>
    </citation>
    <scope>NUCLEOTIDE SEQUENCE</scope>
    <source>
        <strain evidence="2">ATCC 64411</strain>
    </source>
</reference>
<keyword evidence="4" id="KW-1185">Reference proteome</keyword>
<evidence type="ECO:0000313" key="3">
    <source>
        <dbReference type="EnsemblFungi" id="MAPG_09496T0"/>
    </source>
</evidence>
<dbReference type="Proteomes" id="UP000011715">
    <property type="component" value="Unassembled WGS sequence"/>
</dbReference>
<sequence>MSSPASLCPPALPRSGHGEGGRARLPQLPDEIWRLIAEHLGYPLLAGDYQSVMDVDVYIHLAAESTRDLRSLCLTSRGWHAIASRVLYRDITLSSRFAAVRLSETLRIKEPQLAGLVRSLTVGFVFDPRDRNFDEREHTFRPHFINEAVATTAAVEAMRAVPDYRMASRVPAVLTLLLPHLETLTILPPDSRFTNENEWHNYVYYLRIMTDSLEEAETTLPARTLRLRPGASWLCPWGYPHRERDRVPLRLITEAVHIPDVSTLEIQRDEGPYHVPHPAWTRGATRLNDSFLDNVLVGKVMRQATKDPQAKSFYTSTALRDLRLLESSVSSFDLRALFRLVPNLQSFAFSRPRMNELDSLARYFLMTTSSHDSGAPLKQPLFRDTSHELLALLVWRDSRDINWFTDPDIHIDAPGVQPDDDNDAALEPEPTKDWPSRGPLASRRRMLNGLSTLCGVRRLTVRLELLHEAGTELKDTPIEALLPPTVEELRIIEPIAAVYVKLLSLDSAVFNEAGWTPLPRPSGYYEDDDDNNYQPPPLDSDTALVLAHALEKHERYDEDNLTSTDIFAHDGPADGEWADWALATVDLSECLPLAPPLEGYLPDLHGCLSRLMSPQSPLRRVVLVLTQEQHVESFKPGSAHPYVLRPEVLAMMEDLRLRSADKGVAFEYALFRDIERGGPGAAW</sequence>
<dbReference type="eggNOG" id="ENOG502RMVJ">
    <property type="taxonomic scope" value="Eukaryota"/>
</dbReference>
<dbReference type="VEuPathDB" id="FungiDB:MAPG_09496"/>
<evidence type="ECO:0000313" key="4">
    <source>
        <dbReference type="Proteomes" id="UP000011715"/>
    </source>
</evidence>
<dbReference type="EMBL" id="ADBL01002425">
    <property type="status" value="NOT_ANNOTATED_CDS"/>
    <property type="molecule type" value="Genomic_DNA"/>
</dbReference>
<feature type="compositionally biased region" description="Low complexity" evidence="1">
    <location>
        <begin position="1"/>
        <end position="15"/>
    </location>
</feature>
<name>A0A0C4EA40_MAGP6</name>
<proteinExistence type="predicted"/>
<dbReference type="OrthoDB" id="10592864at2759"/>
<dbReference type="EnsemblFungi" id="MAPG_09496T0">
    <property type="protein sequence ID" value="MAPG_09496T0"/>
    <property type="gene ID" value="MAPG_09496"/>
</dbReference>
<reference evidence="4" key="1">
    <citation type="submission" date="2010-05" db="EMBL/GenBank/DDBJ databases">
        <title>The genome sequence of Magnaporthe poae strain ATCC 64411.</title>
        <authorList>
            <person name="Ma L.-J."/>
            <person name="Dead R."/>
            <person name="Young S."/>
            <person name="Zeng Q."/>
            <person name="Koehrsen M."/>
            <person name="Alvarado L."/>
            <person name="Berlin A."/>
            <person name="Chapman S.B."/>
            <person name="Chen Z."/>
            <person name="Freedman E."/>
            <person name="Gellesch M."/>
            <person name="Goldberg J."/>
            <person name="Griggs A."/>
            <person name="Gujja S."/>
            <person name="Heilman E.R."/>
            <person name="Heiman D."/>
            <person name="Hepburn T."/>
            <person name="Howarth C."/>
            <person name="Jen D."/>
            <person name="Larson L."/>
            <person name="Mehta T."/>
            <person name="Neiman D."/>
            <person name="Pearson M."/>
            <person name="Roberts A."/>
            <person name="Saif S."/>
            <person name="Shea T."/>
            <person name="Shenoy N."/>
            <person name="Sisk P."/>
            <person name="Stolte C."/>
            <person name="Sykes S."/>
            <person name="Walk T."/>
            <person name="White J."/>
            <person name="Yandava C."/>
            <person name="Haas B."/>
            <person name="Nusbaum C."/>
            <person name="Birren B."/>
        </authorList>
    </citation>
    <scope>NUCLEOTIDE SEQUENCE [LARGE SCALE GENOMIC DNA]</scope>
    <source>
        <strain evidence="4">ATCC 64411 / 73-15</strain>
    </source>
</reference>
<accession>A0A0C4EA40</accession>
<protein>
    <recommendedName>
        <fullName evidence="5">F-box domain-containing protein</fullName>
    </recommendedName>
</protein>
<reference evidence="3" key="5">
    <citation type="submission" date="2015-06" db="UniProtKB">
        <authorList>
            <consortium name="EnsemblFungi"/>
        </authorList>
    </citation>
    <scope>IDENTIFICATION</scope>
    <source>
        <strain evidence="3">ATCC 64411</strain>
    </source>
</reference>
<evidence type="ECO:0000313" key="2">
    <source>
        <dbReference type="EMBL" id="KLU90971.1"/>
    </source>
</evidence>
<reference evidence="2" key="3">
    <citation type="submission" date="2011-03" db="EMBL/GenBank/DDBJ databases">
        <title>Annotation of Magnaporthe poae ATCC 64411.</title>
        <authorList>
            <person name="Ma L.-J."/>
            <person name="Dead R."/>
            <person name="Young S.K."/>
            <person name="Zeng Q."/>
            <person name="Gargeya S."/>
            <person name="Fitzgerald M."/>
            <person name="Haas B."/>
            <person name="Abouelleil A."/>
            <person name="Alvarado L."/>
            <person name="Arachchi H.M."/>
            <person name="Berlin A."/>
            <person name="Brown A."/>
            <person name="Chapman S.B."/>
            <person name="Chen Z."/>
            <person name="Dunbar C."/>
            <person name="Freedman E."/>
            <person name="Gearin G."/>
            <person name="Gellesch M."/>
            <person name="Goldberg J."/>
            <person name="Griggs A."/>
            <person name="Gujja S."/>
            <person name="Heiman D."/>
            <person name="Howarth C."/>
            <person name="Larson L."/>
            <person name="Lui A."/>
            <person name="MacDonald P.J.P."/>
            <person name="Mehta T."/>
            <person name="Montmayeur A."/>
            <person name="Murphy C."/>
            <person name="Neiman D."/>
            <person name="Pearson M."/>
            <person name="Priest M."/>
            <person name="Roberts A."/>
            <person name="Saif S."/>
            <person name="Shea T."/>
            <person name="Shenoy N."/>
            <person name="Sisk P."/>
            <person name="Stolte C."/>
            <person name="Sykes S."/>
            <person name="Yandava C."/>
            <person name="Wortman J."/>
            <person name="Nusbaum C."/>
            <person name="Birren B."/>
        </authorList>
    </citation>
    <scope>NUCLEOTIDE SEQUENCE</scope>
    <source>
        <strain evidence="2">ATCC 64411</strain>
    </source>
</reference>
<dbReference type="CDD" id="cd09917">
    <property type="entry name" value="F-box_SF"/>
    <property type="match status" value="1"/>
</dbReference>
<gene>
    <name evidence="2" type="ORF">MAPG_09496</name>
</gene>
<feature type="region of interest" description="Disordered" evidence="1">
    <location>
        <begin position="1"/>
        <end position="23"/>
    </location>
</feature>
<organism evidence="3 4">
    <name type="scientific">Magnaporthiopsis poae (strain ATCC 64411 / 73-15)</name>
    <name type="common">Kentucky bluegrass fungus</name>
    <name type="synonym">Magnaporthe poae</name>
    <dbReference type="NCBI Taxonomy" id="644358"/>
    <lineage>
        <taxon>Eukaryota</taxon>
        <taxon>Fungi</taxon>
        <taxon>Dikarya</taxon>
        <taxon>Ascomycota</taxon>
        <taxon>Pezizomycotina</taxon>
        <taxon>Sordariomycetes</taxon>
        <taxon>Sordariomycetidae</taxon>
        <taxon>Magnaporthales</taxon>
        <taxon>Magnaporthaceae</taxon>
        <taxon>Magnaporthiopsis</taxon>
    </lineage>
</organism>